<feature type="compositionally biased region" description="Basic and acidic residues" evidence="1">
    <location>
        <begin position="127"/>
        <end position="140"/>
    </location>
</feature>
<feature type="region of interest" description="Disordered" evidence="1">
    <location>
        <begin position="127"/>
        <end position="147"/>
    </location>
</feature>
<reference evidence="2" key="1">
    <citation type="journal article" date="2023" name="Insect Mol. Biol.">
        <title>Genome sequencing provides insights into the evolution of gene families encoding plant cell wall-degrading enzymes in longhorned beetles.</title>
        <authorList>
            <person name="Shin N.R."/>
            <person name="Okamura Y."/>
            <person name="Kirsch R."/>
            <person name="Pauchet Y."/>
        </authorList>
    </citation>
    <scope>NUCLEOTIDE SEQUENCE</scope>
    <source>
        <strain evidence="2">AMC_N1</strain>
    </source>
</reference>
<protein>
    <submittedName>
        <fullName evidence="2">Uncharacterized protein</fullName>
    </submittedName>
</protein>
<accession>A0AAV8YD96</accession>
<dbReference type="Proteomes" id="UP001162162">
    <property type="component" value="Unassembled WGS sequence"/>
</dbReference>
<evidence type="ECO:0000313" key="2">
    <source>
        <dbReference type="EMBL" id="KAJ8949653.1"/>
    </source>
</evidence>
<keyword evidence="3" id="KW-1185">Reference proteome</keyword>
<comment type="caution">
    <text evidence="2">The sequence shown here is derived from an EMBL/GenBank/DDBJ whole genome shotgun (WGS) entry which is preliminary data.</text>
</comment>
<sequence>MPYVKAAGLRRLTTPRVNREAEGLALRRRPQAWRRLIASTGGQRGRRPRLGAKAAGLRRLIAPEGGDEWEYITACPHDDAVNILRNAGDLVVLTVKHYKAATPFLQKQDQIFAFLGRNFMIFVEDKDSQQTDSNSDEKVPLMKVSGS</sequence>
<gene>
    <name evidence="2" type="ORF">NQ318_010072</name>
</gene>
<dbReference type="AlphaFoldDB" id="A0AAV8YD96"/>
<dbReference type="EMBL" id="JAPWTK010000113">
    <property type="protein sequence ID" value="KAJ8949653.1"/>
    <property type="molecule type" value="Genomic_DNA"/>
</dbReference>
<proteinExistence type="predicted"/>
<evidence type="ECO:0000313" key="3">
    <source>
        <dbReference type="Proteomes" id="UP001162162"/>
    </source>
</evidence>
<name>A0AAV8YD96_9CUCU</name>
<organism evidence="2 3">
    <name type="scientific">Aromia moschata</name>
    <dbReference type="NCBI Taxonomy" id="1265417"/>
    <lineage>
        <taxon>Eukaryota</taxon>
        <taxon>Metazoa</taxon>
        <taxon>Ecdysozoa</taxon>
        <taxon>Arthropoda</taxon>
        <taxon>Hexapoda</taxon>
        <taxon>Insecta</taxon>
        <taxon>Pterygota</taxon>
        <taxon>Neoptera</taxon>
        <taxon>Endopterygota</taxon>
        <taxon>Coleoptera</taxon>
        <taxon>Polyphaga</taxon>
        <taxon>Cucujiformia</taxon>
        <taxon>Chrysomeloidea</taxon>
        <taxon>Cerambycidae</taxon>
        <taxon>Cerambycinae</taxon>
        <taxon>Callichromatini</taxon>
        <taxon>Aromia</taxon>
    </lineage>
</organism>
<evidence type="ECO:0000256" key="1">
    <source>
        <dbReference type="SAM" id="MobiDB-lite"/>
    </source>
</evidence>